<dbReference type="GO" id="GO:0052381">
    <property type="term" value="F:tRNA dimethylallyltransferase activity"/>
    <property type="evidence" value="ECO:0007669"/>
    <property type="project" value="UniProtKB-UniRule"/>
</dbReference>
<sequence length="298" mass="34287">MKNKVIVVAGPTAVGKTALGIKLAQEFNGEIINGDSQQVYKGLDIGTAKASKEEQEQAPHHLLDTKEITENFSAHDFVTDANILIEDIISRGKLPIIVGGTGLYLQSLIEGYHLGGSDNHEAMRKRRVGLEDLSDEELEKLFNSYNLFVQEPNRRRLIREIEKFELGSDLENQESPYEFMLVGLNMDRQTLYDRINLRVDIMTNIGILEEAEMLYKKFPDVQATRAIGYKEYFPYFDGHIDLEEATETVKKNTRHYAKRQITWFKNRMNIDFYDVLDDAFPNNVLKDVEEFLNKEDIN</sequence>
<keyword evidence="5 10" id="KW-0819">tRNA processing</keyword>
<dbReference type="GO" id="GO:0005524">
    <property type="term" value="F:ATP binding"/>
    <property type="evidence" value="ECO:0007669"/>
    <property type="project" value="UniProtKB-UniRule"/>
</dbReference>
<comment type="similarity">
    <text evidence="3 10">Belongs to the IPP transferase family.</text>
</comment>
<proteinExistence type="inferred from homology"/>
<dbReference type="InterPro" id="IPR027417">
    <property type="entry name" value="P-loop_NTPase"/>
</dbReference>
<evidence type="ECO:0000256" key="3">
    <source>
        <dbReference type="ARBA" id="ARBA00005842"/>
    </source>
</evidence>
<comment type="caution">
    <text evidence="12">The sequence shown here is derived from an EMBL/GenBank/DDBJ whole genome shotgun (WGS) entry which is preliminary data.</text>
</comment>
<accession>A0A9Q5JFN5</accession>
<dbReference type="PROSITE" id="PS50052">
    <property type="entry name" value="GUANYLATE_KINASE_2"/>
    <property type="match status" value="1"/>
</dbReference>
<comment type="caution">
    <text evidence="10">Lacks conserved residue(s) required for the propagation of feature annotation.</text>
</comment>
<keyword evidence="6 10" id="KW-0547">Nucleotide-binding</keyword>
<dbReference type="AlphaFoldDB" id="A0A9Q5JFN5"/>
<dbReference type="RefSeq" id="WP_070788390.1">
    <property type="nucleotide sequence ID" value="NZ_MKIQ01000028.1"/>
</dbReference>
<dbReference type="HAMAP" id="MF_00185">
    <property type="entry name" value="IPP_trans"/>
    <property type="match status" value="1"/>
</dbReference>
<reference evidence="13" key="1">
    <citation type="submission" date="2016-09" db="EMBL/GenBank/DDBJ databases">
        <title>Draft genome sequence of a novel species of the family Streptococcaceae isolated from flowers.</title>
        <authorList>
            <person name="Chuah L.-O."/>
            <person name="Yap K.-P."/>
            <person name="Thong K.L."/>
            <person name="Liong M.T."/>
            <person name="Ahmad R."/>
            <person name="Rusul G."/>
        </authorList>
    </citation>
    <scope>NUCLEOTIDE SEQUENCE [LARGE SCALE GENOMIC DNA]</scope>
    <source>
        <strain evidence="13">HibF3</strain>
    </source>
</reference>
<comment type="cofactor">
    <cofactor evidence="1 10">
        <name>Mg(2+)</name>
        <dbReference type="ChEBI" id="CHEBI:18420"/>
    </cofactor>
</comment>
<dbReference type="EC" id="2.5.1.75" evidence="10"/>
<keyword evidence="4 10" id="KW-0808">Transferase</keyword>
<evidence type="ECO:0000256" key="7">
    <source>
        <dbReference type="ARBA" id="ARBA00022840"/>
    </source>
</evidence>
<feature type="site" description="Interaction with substrate tRNA" evidence="10">
    <location>
        <position position="101"/>
    </location>
</feature>
<dbReference type="PANTHER" id="PTHR11088:SF60">
    <property type="entry name" value="TRNA DIMETHYLALLYLTRANSFERASE"/>
    <property type="match status" value="1"/>
</dbReference>
<dbReference type="InterPro" id="IPR018022">
    <property type="entry name" value="IPT"/>
</dbReference>
<feature type="domain" description="Guanylate kinase-like" evidence="11">
    <location>
        <begin position="3"/>
        <end position="200"/>
    </location>
</feature>
<dbReference type="GO" id="GO:0006400">
    <property type="term" value="P:tRNA modification"/>
    <property type="evidence" value="ECO:0007669"/>
    <property type="project" value="TreeGrafter"/>
</dbReference>
<evidence type="ECO:0000256" key="9">
    <source>
        <dbReference type="ARBA" id="ARBA00049563"/>
    </source>
</evidence>
<evidence type="ECO:0000256" key="6">
    <source>
        <dbReference type="ARBA" id="ARBA00022741"/>
    </source>
</evidence>
<feature type="binding site" evidence="10">
    <location>
        <begin position="10"/>
        <end position="17"/>
    </location>
    <ligand>
        <name>ATP</name>
        <dbReference type="ChEBI" id="CHEBI:30616"/>
    </ligand>
</feature>
<dbReference type="EMBL" id="MKIQ01000028">
    <property type="protein sequence ID" value="OFI46453.1"/>
    <property type="molecule type" value="Genomic_DNA"/>
</dbReference>
<feature type="region of interest" description="Interaction with substrate tRNA" evidence="10">
    <location>
        <begin position="35"/>
        <end position="38"/>
    </location>
</feature>
<dbReference type="InterPro" id="IPR039657">
    <property type="entry name" value="Dimethylallyltransferase"/>
</dbReference>
<keyword evidence="8 10" id="KW-0460">Magnesium</keyword>
<evidence type="ECO:0000256" key="8">
    <source>
        <dbReference type="ARBA" id="ARBA00022842"/>
    </source>
</evidence>
<comment type="subunit">
    <text evidence="10">Monomer.</text>
</comment>
<name>A0A9Q5JFN5_9LACT</name>
<evidence type="ECO:0000256" key="4">
    <source>
        <dbReference type="ARBA" id="ARBA00022679"/>
    </source>
</evidence>
<keyword evidence="13" id="KW-1185">Reference proteome</keyword>
<dbReference type="Gene3D" id="3.40.50.300">
    <property type="entry name" value="P-loop containing nucleotide triphosphate hydrolases"/>
    <property type="match status" value="1"/>
</dbReference>
<feature type="binding site" evidence="10">
    <location>
        <begin position="12"/>
        <end position="17"/>
    </location>
    <ligand>
        <name>substrate</name>
    </ligand>
</feature>
<organism evidence="12 13">
    <name type="scientific">Floricoccus penangensis</name>
    <dbReference type="NCBI Taxonomy" id="1859475"/>
    <lineage>
        <taxon>Bacteria</taxon>
        <taxon>Bacillati</taxon>
        <taxon>Bacillota</taxon>
        <taxon>Bacilli</taxon>
        <taxon>Lactobacillales</taxon>
        <taxon>Streptococcaceae</taxon>
        <taxon>Floricoccus</taxon>
    </lineage>
</organism>
<feature type="site" description="Interaction with substrate tRNA" evidence="10">
    <location>
        <position position="124"/>
    </location>
</feature>
<dbReference type="Pfam" id="PF01715">
    <property type="entry name" value="IPPT"/>
    <property type="match status" value="1"/>
</dbReference>
<protein>
    <recommendedName>
        <fullName evidence="10">tRNA dimethylallyltransferase</fullName>
        <ecNumber evidence="10">2.5.1.75</ecNumber>
    </recommendedName>
    <alternativeName>
        <fullName evidence="10">Dimethylallyl diphosphate:tRNA dimethylallyltransferase</fullName>
        <shortName evidence="10">DMAPP:tRNA dimethylallyltransferase</shortName>
        <shortName evidence="10">DMATase</shortName>
    </alternativeName>
    <alternativeName>
        <fullName evidence="10">Isopentenyl-diphosphate:tRNA isopentenyltransferase</fullName>
        <shortName evidence="10">IPP transferase</shortName>
        <shortName evidence="10">IPPT</shortName>
        <shortName evidence="10">IPTase</shortName>
    </alternativeName>
</protein>
<comment type="catalytic activity">
    <reaction evidence="9 10">
        <text>adenosine(37) in tRNA + dimethylallyl diphosphate = N(6)-dimethylallyladenosine(37) in tRNA + diphosphate</text>
        <dbReference type="Rhea" id="RHEA:26482"/>
        <dbReference type="Rhea" id="RHEA-COMP:10162"/>
        <dbReference type="Rhea" id="RHEA-COMP:10375"/>
        <dbReference type="ChEBI" id="CHEBI:33019"/>
        <dbReference type="ChEBI" id="CHEBI:57623"/>
        <dbReference type="ChEBI" id="CHEBI:74411"/>
        <dbReference type="ChEBI" id="CHEBI:74415"/>
        <dbReference type="EC" id="2.5.1.75"/>
    </reaction>
</comment>
<evidence type="ECO:0000256" key="1">
    <source>
        <dbReference type="ARBA" id="ARBA00001946"/>
    </source>
</evidence>
<evidence type="ECO:0000256" key="2">
    <source>
        <dbReference type="ARBA" id="ARBA00003213"/>
    </source>
</evidence>
<dbReference type="NCBIfam" id="TIGR00174">
    <property type="entry name" value="miaA"/>
    <property type="match status" value="1"/>
</dbReference>
<gene>
    <name evidence="10" type="primary">miaA</name>
    <name evidence="12" type="ORF">BG262_05405</name>
</gene>
<evidence type="ECO:0000256" key="5">
    <source>
        <dbReference type="ARBA" id="ARBA00022694"/>
    </source>
</evidence>
<dbReference type="SUPFAM" id="SSF52540">
    <property type="entry name" value="P-loop containing nucleoside triphosphate hydrolases"/>
    <property type="match status" value="2"/>
</dbReference>
<comment type="function">
    <text evidence="2 10">Catalyzes the transfer of a dimethylallyl group onto the adenine at position 37 in tRNAs that read codons beginning with uridine, leading to the formation of N6-(dimethylallyl)adenosine (i(6)A).</text>
</comment>
<dbReference type="OrthoDB" id="9776390at2"/>
<keyword evidence="7 10" id="KW-0067">ATP-binding</keyword>
<dbReference type="InterPro" id="IPR008144">
    <property type="entry name" value="Guanylate_kin-like_dom"/>
</dbReference>
<dbReference type="Proteomes" id="UP000177273">
    <property type="component" value="Unassembled WGS sequence"/>
</dbReference>
<evidence type="ECO:0000313" key="13">
    <source>
        <dbReference type="Proteomes" id="UP000177273"/>
    </source>
</evidence>
<evidence type="ECO:0000259" key="11">
    <source>
        <dbReference type="PROSITE" id="PS50052"/>
    </source>
</evidence>
<evidence type="ECO:0000313" key="12">
    <source>
        <dbReference type="EMBL" id="OFI46453.1"/>
    </source>
</evidence>
<dbReference type="PANTHER" id="PTHR11088">
    <property type="entry name" value="TRNA DIMETHYLALLYLTRANSFERASE"/>
    <property type="match status" value="1"/>
</dbReference>
<evidence type="ECO:0000256" key="10">
    <source>
        <dbReference type="HAMAP-Rule" id="MF_00185"/>
    </source>
</evidence>